<keyword evidence="1" id="KW-0472">Membrane</keyword>
<dbReference type="AlphaFoldDB" id="A0A2P2Q678"/>
<proteinExistence type="predicted"/>
<sequence>MHNSLFRQNSDRNMQQTKLQDEMIYLLHLLFFVCLGGISFMCHKGHKNLVLSLNTMSPSSCKNQVLLSDNQG</sequence>
<dbReference type="EMBL" id="GGEC01081992">
    <property type="protein sequence ID" value="MBX62476.1"/>
    <property type="molecule type" value="Transcribed_RNA"/>
</dbReference>
<protein>
    <submittedName>
        <fullName evidence="2">Uncharacterized protein</fullName>
    </submittedName>
</protein>
<feature type="transmembrane region" description="Helical" evidence="1">
    <location>
        <begin position="23"/>
        <end position="42"/>
    </location>
</feature>
<evidence type="ECO:0000256" key="1">
    <source>
        <dbReference type="SAM" id="Phobius"/>
    </source>
</evidence>
<organism evidence="2">
    <name type="scientific">Rhizophora mucronata</name>
    <name type="common">Asiatic mangrove</name>
    <dbReference type="NCBI Taxonomy" id="61149"/>
    <lineage>
        <taxon>Eukaryota</taxon>
        <taxon>Viridiplantae</taxon>
        <taxon>Streptophyta</taxon>
        <taxon>Embryophyta</taxon>
        <taxon>Tracheophyta</taxon>
        <taxon>Spermatophyta</taxon>
        <taxon>Magnoliopsida</taxon>
        <taxon>eudicotyledons</taxon>
        <taxon>Gunneridae</taxon>
        <taxon>Pentapetalae</taxon>
        <taxon>rosids</taxon>
        <taxon>fabids</taxon>
        <taxon>Malpighiales</taxon>
        <taxon>Rhizophoraceae</taxon>
        <taxon>Rhizophora</taxon>
    </lineage>
</organism>
<reference evidence="2" key="1">
    <citation type="submission" date="2018-02" db="EMBL/GenBank/DDBJ databases">
        <title>Rhizophora mucronata_Transcriptome.</title>
        <authorList>
            <person name="Meera S.P."/>
            <person name="Sreeshan A."/>
            <person name="Augustine A."/>
        </authorList>
    </citation>
    <scope>NUCLEOTIDE SEQUENCE</scope>
    <source>
        <tissue evidence="2">Leaf</tissue>
    </source>
</reference>
<evidence type="ECO:0000313" key="2">
    <source>
        <dbReference type="EMBL" id="MBX62476.1"/>
    </source>
</evidence>
<keyword evidence="1" id="KW-0812">Transmembrane</keyword>
<keyword evidence="1" id="KW-1133">Transmembrane helix</keyword>
<accession>A0A2P2Q678</accession>
<name>A0A2P2Q678_RHIMU</name>